<dbReference type="Pfam" id="PF00106">
    <property type="entry name" value="adh_short"/>
    <property type="match status" value="1"/>
</dbReference>
<dbReference type="EMBL" id="OR485311">
    <property type="protein sequence ID" value="WNT93873.1"/>
    <property type="molecule type" value="Genomic_DNA"/>
</dbReference>
<dbReference type="PRINTS" id="PR00081">
    <property type="entry name" value="GDHRDH"/>
</dbReference>
<protein>
    <submittedName>
        <fullName evidence="2">Short chain dehydrogenase</fullName>
    </submittedName>
</protein>
<dbReference type="PANTHER" id="PTHR43157">
    <property type="entry name" value="PHOSPHATIDYLINOSITOL-GLYCAN BIOSYNTHESIS CLASS F PROTEIN-RELATED"/>
    <property type="match status" value="1"/>
</dbReference>
<evidence type="ECO:0000256" key="1">
    <source>
        <dbReference type="ARBA" id="ARBA00023002"/>
    </source>
</evidence>
<dbReference type="Gene3D" id="3.40.50.720">
    <property type="entry name" value="NAD(P)-binding Rossmann-like Domain"/>
    <property type="match status" value="1"/>
</dbReference>
<accession>A0AA96NNI0</accession>
<dbReference type="InterPro" id="IPR002347">
    <property type="entry name" value="SDR_fam"/>
</dbReference>
<gene>
    <name evidence="2" type="primary">antA</name>
</gene>
<dbReference type="AlphaFoldDB" id="A0AA96NNI0"/>
<evidence type="ECO:0000313" key="2">
    <source>
        <dbReference type="EMBL" id="WNT93873.1"/>
    </source>
</evidence>
<dbReference type="PANTHER" id="PTHR43157:SF31">
    <property type="entry name" value="PHOSPHATIDYLINOSITOL-GLYCAN BIOSYNTHESIS CLASS F PROTEIN"/>
    <property type="match status" value="1"/>
</dbReference>
<organism evidence="2">
    <name type="scientific">Emericellopsis sp</name>
    <dbReference type="NCBI Taxonomy" id="88752"/>
    <lineage>
        <taxon>Eukaryota</taxon>
        <taxon>Fungi</taxon>
        <taxon>Dikarya</taxon>
        <taxon>Ascomycota</taxon>
        <taxon>Pezizomycotina</taxon>
        <taxon>Sordariomycetes</taxon>
        <taxon>Hypocreomycetidae</taxon>
        <taxon>Hypocreales</taxon>
        <taxon>Bionectriaceae</taxon>
        <taxon>Emericellopsis</taxon>
    </lineage>
</organism>
<dbReference type="InterPro" id="IPR036291">
    <property type="entry name" value="NAD(P)-bd_dom_sf"/>
</dbReference>
<keyword evidence="1" id="KW-0560">Oxidoreductase</keyword>
<dbReference type="SUPFAM" id="SSF51735">
    <property type="entry name" value="NAD(P)-binding Rossmann-fold domains"/>
    <property type="match status" value="1"/>
</dbReference>
<dbReference type="GO" id="GO:0016491">
    <property type="term" value="F:oxidoreductase activity"/>
    <property type="evidence" value="ECO:0007669"/>
    <property type="project" value="UniProtKB-KW"/>
</dbReference>
<proteinExistence type="predicted"/>
<reference evidence="2" key="1">
    <citation type="submission" date="2023-08" db="EMBL/GenBank/DDBJ databases">
        <authorList>
            <person name="Song K."/>
            <person name="Ai Y."/>
            <person name="Wang C."/>
            <person name="Xu Y."/>
        </authorList>
    </citation>
    <scope>NUCLEOTIDE SEQUENCE</scope>
    <source>
        <strain evidence="2">XJ1056</strain>
    </source>
</reference>
<name>A0AA96NNI0_9HYPO</name>
<sequence>MPAPNYNLAESQKLNLPLLLKPKDCKGRTFVVTGANSGIGYDCAKHLVQLSASRVIITVRDQERGNETKARLEAETGREGVVDVRLLNLTSFDSVRTFVKKLEAEVDRVDGVVANAGTSNGVWVENEGIEGNLAVNLFANLLLLALMVPYLKASGQKFGFTPHFTLVGSIGPFVAPKSPLDGVDRNNILADLNDRKKRDGPDMSPSYTFSKLFLLFAVRQLALRSPAADTGVIINVTEPGMCKTSLTKNLSWVTRLITWISLKFLGRTPEMGSRAVLAGLALGPACHGSFVSDCEVHDDRYPDWAANEDGQAWQKRVWEEVAGKLEQIEPGCLGWIKPN</sequence>